<feature type="domain" description="MIP18 family-like" evidence="1">
    <location>
        <begin position="3"/>
        <end position="73"/>
    </location>
</feature>
<reference evidence="3" key="1">
    <citation type="journal article" date="2015" name="Proc. Natl. Acad. Sci. U.S.A.">
        <title>Networks of energetic and metabolic interactions define dynamics in microbial communities.</title>
        <authorList>
            <person name="Embree M."/>
            <person name="Liu J.K."/>
            <person name="Al-Bassam M.M."/>
            <person name="Zengler K."/>
        </authorList>
    </citation>
    <scope>NUCLEOTIDE SEQUENCE</scope>
</reference>
<dbReference type="Pfam" id="PF01883">
    <property type="entry name" value="FeS_assembly_P"/>
    <property type="match status" value="1"/>
</dbReference>
<dbReference type="InterPro" id="IPR002744">
    <property type="entry name" value="MIP18-like"/>
</dbReference>
<dbReference type="Gene3D" id="3.30.300.130">
    <property type="entry name" value="Fe-S cluster assembly (FSCA)"/>
    <property type="match status" value="1"/>
</dbReference>
<sequence length="159" mass="18012">MNEKIIGLLKEIPDPEIPAINIVEMGIVRDVEFIDDELVIKITPTYSGCPAMKAIEDDIVAELKSKGFENVSVKKIYSPAWSTNWLTEEAKRKLKEYGIAPPEGKAEDEFYRDVIAKPIECPYCDSRETKLTSQFGSTACKSLHYCNSCQQPFEHFKCI</sequence>
<dbReference type="Pfam" id="PF23451">
    <property type="entry name" value="Zn_ribbon_PaaD"/>
    <property type="match status" value="1"/>
</dbReference>
<protein>
    <submittedName>
        <fullName evidence="3">Phenylacetate-coa oxygenase, paaj subunit</fullName>
    </submittedName>
</protein>
<evidence type="ECO:0000259" key="2">
    <source>
        <dbReference type="Pfam" id="PF23451"/>
    </source>
</evidence>
<evidence type="ECO:0000313" key="3">
    <source>
        <dbReference type="EMBL" id="KUG26337.1"/>
    </source>
</evidence>
<dbReference type="EMBL" id="LNQE01000483">
    <property type="protein sequence ID" value="KUG26337.1"/>
    <property type="molecule type" value="Genomic_DNA"/>
</dbReference>
<accession>A0A0W8FZT6</accession>
<dbReference type="PANTHER" id="PTHR42831">
    <property type="entry name" value="FE-S PROTEIN MATURATION AUXILIARY FACTOR YITW"/>
    <property type="match status" value="1"/>
</dbReference>
<dbReference type="NCBIfam" id="TIGR02159">
    <property type="entry name" value="PA_CoA_Oxy4"/>
    <property type="match status" value="1"/>
</dbReference>
<dbReference type="PANTHER" id="PTHR42831:SF3">
    <property type="entry name" value="1,2-PHENYLACETYL-COA EPOXIDASE, SUBUNIT D-RELATED"/>
    <property type="match status" value="1"/>
</dbReference>
<gene>
    <name evidence="3" type="ORF">ASZ90_003835</name>
</gene>
<proteinExistence type="predicted"/>
<dbReference type="InterPro" id="IPR056572">
    <property type="entry name" value="Zn_ribbon_PaaD"/>
</dbReference>
<dbReference type="SUPFAM" id="SSF117916">
    <property type="entry name" value="Fe-S cluster assembly (FSCA) domain-like"/>
    <property type="match status" value="1"/>
</dbReference>
<dbReference type="InterPro" id="IPR052339">
    <property type="entry name" value="Fe-S_Maturation_MIP18"/>
</dbReference>
<name>A0A0W8FZT6_9ZZZZ</name>
<dbReference type="AlphaFoldDB" id="A0A0W8FZT6"/>
<organism evidence="3">
    <name type="scientific">hydrocarbon metagenome</name>
    <dbReference type="NCBI Taxonomy" id="938273"/>
    <lineage>
        <taxon>unclassified sequences</taxon>
        <taxon>metagenomes</taxon>
        <taxon>ecological metagenomes</taxon>
    </lineage>
</organism>
<comment type="caution">
    <text evidence="3">The sequence shown here is derived from an EMBL/GenBank/DDBJ whole genome shotgun (WGS) entry which is preliminary data.</text>
</comment>
<evidence type="ECO:0000259" key="1">
    <source>
        <dbReference type="Pfam" id="PF01883"/>
    </source>
</evidence>
<dbReference type="InterPro" id="IPR034904">
    <property type="entry name" value="FSCA_dom_sf"/>
</dbReference>
<dbReference type="InterPro" id="IPR011883">
    <property type="entry name" value="PaaD-like"/>
</dbReference>
<feature type="domain" description="PaaD zinc beta ribbon" evidence="2">
    <location>
        <begin position="116"/>
        <end position="157"/>
    </location>
</feature>